<keyword evidence="3 5" id="KW-0949">S-adenosyl-L-methionine</keyword>
<dbReference type="Gene3D" id="3.90.120.10">
    <property type="entry name" value="DNA Methylase, subunit A, domain 2"/>
    <property type="match status" value="1"/>
</dbReference>
<evidence type="ECO:0000256" key="6">
    <source>
        <dbReference type="RuleBase" id="RU000416"/>
    </source>
</evidence>
<comment type="similarity">
    <text evidence="5 6">Belongs to the class I-like SAM-binding methyltransferase superfamily. C5-methyltransferase family.</text>
</comment>
<dbReference type="SUPFAM" id="SSF53335">
    <property type="entry name" value="S-adenosyl-L-methionine-dependent methyltransferases"/>
    <property type="match status" value="1"/>
</dbReference>
<dbReference type="GO" id="GO:0003886">
    <property type="term" value="F:DNA (cytosine-5-)-methyltransferase activity"/>
    <property type="evidence" value="ECO:0007669"/>
    <property type="project" value="UniProtKB-EC"/>
</dbReference>
<accession>A0ABT3L202</accession>
<evidence type="ECO:0000256" key="3">
    <source>
        <dbReference type="ARBA" id="ARBA00022691"/>
    </source>
</evidence>
<dbReference type="PRINTS" id="PR00105">
    <property type="entry name" value="C5METTRFRASE"/>
</dbReference>
<evidence type="ECO:0000256" key="2">
    <source>
        <dbReference type="ARBA" id="ARBA00022679"/>
    </source>
</evidence>
<sequence>MVQTLRFIDLFAGLGGMRIGLEKACTSLQIKSHCVFTSEIKSSALAVYSQYFLDQTIAGDISQIPSQEIPNFDILLAGFPCQPFSSAGTRQGFLDTRGTLFFEIQRILKAKKPLGFLLENVEGLAKHDQGRTLKTILYCLQSLGYQVTWKVLNSQDFGVAQNRKRIYIVGLQQSVISWDFPPYFPKRLSDILDREQPLLNNAFTQLLLSHYPLEELQGKAIKDKRGGQDNIHSWDLELKGSVSPEQKQVLNLLLKQRRRKVWSAKKGIQWMDGIPLTVEEINSFYPHPTLSTLLDDLVEKGYLKYEQPKDIQSIVNSEGNIVKKRLYREDLAKGYNIVVGKLSFPITKILHPHDVTPTLVATDMQKLAVVDGKGLRYLTIREGLRLFGFPEDYQINLPPEKAYDLLGNTVVIPVIEAIVQKMLVMLL</sequence>
<evidence type="ECO:0000313" key="9">
    <source>
        <dbReference type="Proteomes" id="UP001526426"/>
    </source>
</evidence>
<dbReference type="CDD" id="cd00315">
    <property type="entry name" value="Cyt_C5_DNA_methylase"/>
    <property type="match status" value="1"/>
</dbReference>
<dbReference type="PROSITE" id="PS00094">
    <property type="entry name" value="C5_MTASE_1"/>
    <property type="match status" value="1"/>
</dbReference>
<protein>
    <recommendedName>
        <fullName evidence="7">Cytosine-specific methyltransferase</fullName>
        <ecNumber evidence="7">2.1.1.37</ecNumber>
    </recommendedName>
</protein>
<dbReference type="InterPro" id="IPR018117">
    <property type="entry name" value="C5_DNA_meth_AS"/>
</dbReference>
<dbReference type="Pfam" id="PF00145">
    <property type="entry name" value="DNA_methylase"/>
    <property type="match status" value="1"/>
</dbReference>
<dbReference type="RefSeq" id="WP_265263230.1">
    <property type="nucleotide sequence ID" value="NZ_JAIHOM010000015.1"/>
</dbReference>
<feature type="active site" evidence="5">
    <location>
        <position position="81"/>
    </location>
</feature>
<evidence type="ECO:0000256" key="1">
    <source>
        <dbReference type="ARBA" id="ARBA00022603"/>
    </source>
</evidence>
<dbReference type="PANTHER" id="PTHR46098:SF1">
    <property type="entry name" value="TRNA (CYTOSINE(38)-C(5))-METHYLTRANSFERASE"/>
    <property type="match status" value="1"/>
</dbReference>
<dbReference type="Gene3D" id="3.40.50.150">
    <property type="entry name" value="Vaccinia Virus protein VP39"/>
    <property type="match status" value="1"/>
</dbReference>
<dbReference type="InterPro" id="IPR001525">
    <property type="entry name" value="C5_MeTfrase"/>
</dbReference>
<evidence type="ECO:0000256" key="4">
    <source>
        <dbReference type="ARBA" id="ARBA00022747"/>
    </source>
</evidence>
<dbReference type="PROSITE" id="PS51679">
    <property type="entry name" value="SAM_MT_C5"/>
    <property type="match status" value="1"/>
</dbReference>
<comment type="catalytic activity">
    <reaction evidence="7">
        <text>a 2'-deoxycytidine in DNA + S-adenosyl-L-methionine = a 5-methyl-2'-deoxycytidine in DNA + S-adenosyl-L-homocysteine + H(+)</text>
        <dbReference type="Rhea" id="RHEA:13681"/>
        <dbReference type="Rhea" id="RHEA-COMP:11369"/>
        <dbReference type="Rhea" id="RHEA-COMP:11370"/>
        <dbReference type="ChEBI" id="CHEBI:15378"/>
        <dbReference type="ChEBI" id="CHEBI:57856"/>
        <dbReference type="ChEBI" id="CHEBI:59789"/>
        <dbReference type="ChEBI" id="CHEBI:85452"/>
        <dbReference type="ChEBI" id="CHEBI:85454"/>
        <dbReference type="EC" id="2.1.1.37"/>
    </reaction>
</comment>
<dbReference type="EMBL" id="JAIHOM010000015">
    <property type="protein sequence ID" value="MCW6035533.1"/>
    <property type="molecule type" value="Genomic_DNA"/>
</dbReference>
<name>A0ABT3L202_9CYAN</name>
<dbReference type="Proteomes" id="UP001526426">
    <property type="component" value="Unassembled WGS sequence"/>
</dbReference>
<proteinExistence type="inferred from homology"/>
<organism evidence="8 9">
    <name type="scientific">Spirulina subsalsa FACHB-351</name>
    <dbReference type="NCBI Taxonomy" id="234711"/>
    <lineage>
        <taxon>Bacteria</taxon>
        <taxon>Bacillati</taxon>
        <taxon>Cyanobacteriota</taxon>
        <taxon>Cyanophyceae</taxon>
        <taxon>Spirulinales</taxon>
        <taxon>Spirulinaceae</taxon>
        <taxon>Spirulina</taxon>
    </lineage>
</organism>
<dbReference type="EC" id="2.1.1.37" evidence="7"/>
<dbReference type="NCBIfam" id="TIGR00675">
    <property type="entry name" value="dcm"/>
    <property type="match status" value="1"/>
</dbReference>
<comment type="caution">
    <text evidence="8">The sequence shown here is derived from an EMBL/GenBank/DDBJ whole genome shotgun (WGS) entry which is preliminary data.</text>
</comment>
<keyword evidence="4" id="KW-0680">Restriction system</keyword>
<keyword evidence="2 5" id="KW-0808">Transferase</keyword>
<keyword evidence="1 5" id="KW-0489">Methyltransferase</keyword>
<evidence type="ECO:0000313" key="8">
    <source>
        <dbReference type="EMBL" id="MCW6035533.1"/>
    </source>
</evidence>
<keyword evidence="9" id="KW-1185">Reference proteome</keyword>
<dbReference type="InterPro" id="IPR050750">
    <property type="entry name" value="C5-MTase"/>
</dbReference>
<gene>
    <name evidence="8" type="primary">dcm</name>
    <name evidence="8" type="ORF">K4A83_04490</name>
</gene>
<dbReference type="GO" id="GO:0032259">
    <property type="term" value="P:methylation"/>
    <property type="evidence" value="ECO:0007669"/>
    <property type="project" value="UniProtKB-KW"/>
</dbReference>
<evidence type="ECO:0000256" key="7">
    <source>
        <dbReference type="RuleBase" id="RU000417"/>
    </source>
</evidence>
<dbReference type="PANTHER" id="PTHR46098">
    <property type="entry name" value="TRNA (CYTOSINE(38)-C(5))-METHYLTRANSFERASE"/>
    <property type="match status" value="1"/>
</dbReference>
<dbReference type="InterPro" id="IPR029063">
    <property type="entry name" value="SAM-dependent_MTases_sf"/>
</dbReference>
<evidence type="ECO:0000256" key="5">
    <source>
        <dbReference type="PROSITE-ProRule" id="PRU01016"/>
    </source>
</evidence>
<reference evidence="8 9" key="1">
    <citation type="submission" date="2021-08" db="EMBL/GenBank/DDBJ databases">
        <title>Draft genome sequence of Spirulina subsalsa with high tolerance to salinity and hype-accumulation of phycocyanin.</title>
        <authorList>
            <person name="Pei H."/>
            <person name="Jiang L."/>
        </authorList>
    </citation>
    <scope>NUCLEOTIDE SEQUENCE [LARGE SCALE GENOMIC DNA]</scope>
    <source>
        <strain evidence="8 9">FACHB-351</strain>
    </source>
</reference>